<evidence type="ECO:0000256" key="6">
    <source>
        <dbReference type="PROSITE-ProRule" id="PRU00433"/>
    </source>
</evidence>
<proteinExistence type="predicted"/>
<dbReference type="GO" id="GO:0020037">
    <property type="term" value="F:heme binding"/>
    <property type="evidence" value="ECO:0007669"/>
    <property type="project" value="InterPro"/>
</dbReference>
<name>A1ZDI4_MICM2</name>
<dbReference type="Gene3D" id="1.10.760.10">
    <property type="entry name" value="Cytochrome c-like domain"/>
    <property type="match status" value="2"/>
</dbReference>
<reference evidence="8 9" key="1">
    <citation type="submission" date="2007-01" db="EMBL/GenBank/DDBJ databases">
        <authorList>
            <person name="Haygood M."/>
            <person name="Podell S."/>
            <person name="Anderson C."/>
            <person name="Hopkinson B."/>
            <person name="Roe K."/>
            <person name="Barbeau K."/>
            <person name="Gaasterland T."/>
            <person name="Ferriera S."/>
            <person name="Johnson J."/>
            <person name="Kravitz S."/>
            <person name="Beeson K."/>
            <person name="Sutton G."/>
            <person name="Rogers Y.-H."/>
            <person name="Friedman R."/>
            <person name="Frazier M."/>
            <person name="Venter J.C."/>
        </authorList>
    </citation>
    <scope>NUCLEOTIDE SEQUENCE [LARGE SCALE GENOMIC DNA]</scope>
    <source>
        <strain evidence="8 9">ATCC 23134</strain>
    </source>
</reference>
<evidence type="ECO:0000256" key="2">
    <source>
        <dbReference type="ARBA" id="ARBA00022617"/>
    </source>
</evidence>
<keyword evidence="8" id="KW-0575">Peroxidase</keyword>
<evidence type="ECO:0000256" key="3">
    <source>
        <dbReference type="ARBA" id="ARBA00022723"/>
    </source>
</evidence>
<evidence type="ECO:0000256" key="4">
    <source>
        <dbReference type="ARBA" id="ARBA00023002"/>
    </source>
</evidence>
<dbReference type="GO" id="GO:0046872">
    <property type="term" value="F:metal ion binding"/>
    <property type="evidence" value="ECO:0007669"/>
    <property type="project" value="UniProtKB-KW"/>
</dbReference>
<keyword evidence="5 6" id="KW-0408">Iron</keyword>
<protein>
    <submittedName>
        <fullName evidence="8">Di-haem Cytochrome c peroxidase</fullName>
    </submittedName>
</protein>
<organism evidence="8 9">
    <name type="scientific">Microscilla marina ATCC 23134</name>
    <dbReference type="NCBI Taxonomy" id="313606"/>
    <lineage>
        <taxon>Bacteria</taxon>
        <taxon>Pseudomonadati</taxon>
        <taxon>Bacteroidota</taxon>
        <taxon>Cytophagia</taxon>
        <taxon>Cytophagales</taxon>
        <taxon>Microscillaceae</taxon>
        <taxon>Microscilla</taxon>
    </lineage>
</organism>
<dbReference type="Proteomes" id="UP000004095">
    <property type="component" value="Unassembled WGS sequence"/>
</dbReference>
<dbReference type="SUPFAM" id="SSF46626">
    <property type="entry name" value="Cytochrome c"/>
    <property type="match status" value="2"/>
</dbReference>
<dbReference type="RefSeq" id="WP_002693570.1">
    <property type="nucleotide sequence ID" value="NZ_AAWS01000002.1"/>
</dbReference>
<evidence type="ECO:0000313" key="8">
    <source>
        <dbReference type="EMBL" id="EAY31723.1"/>
    </source>
</evidence>
<dbReference type="PANTHER" id="PTHR30600">
    <property type="entry name" value="CYTOCHROME C PEROXIDASE-RELATED"/>
    <property type="match status" value="1"/>
</dbReference>
<evidence type="ECO:0000313" key="9">
    <source>
        <dbReference type="Proteomes" id="UP000004095"/>
    </source>
</evidence>
<keyword evidence="3 6" id="KW-0479">Metal-binding</keyword>
<dbReference type="GO" id="GO:0030313">
    <property type="term" value="C:cell envelope"/>
    <property type="evidence" value="ECO:0007669"/>
    <property type="project" value="UniProtKB-SubCell"/>
</dbReference>
<dbReference type="PROSITE" id="PS51007">
    <property type="entry name" value="CYTC"/>
    <property type="match status" value="1"/>
</dbReference>
<dbReference type="InterPro" id="IPR009056">
    <property type="entry name" value="Cyt_c-like_dom"/>
</dbReference>
<dbReference type="GO" id="GO:0009055">
    <property type="term" value="F:electron transfer activity"/>
    <property type="evidence" value="ECO:0007669"/>
    <property type="project" value="InterPro"/>
</dbReference>
<gene>
    <name evidence="8" type="ORF">M23134_05229</name>
</gene>
<dbReference type="InterPro" id="IPR004852">
    <property type="entry name" value="Di-haem_cyt_c_peroxidsae"/>
</dbReference>
<dbReference type="GO" id="GO:0004130">
    <property type="term" value="F:cytochrome-c peroxidase activity"/>
    <property type="evidence" value="ECO:0007669"/>
    <property type="project" value="TreeGrafter"/>
</dbReference>
<accession>A1ZDI4</accession>
<keyword evidence="9" id="KW-1185">Reference proteome</keyword>
<evidence type="ECO:0000256" key="1">
    <source>
        <dbReference type="ARBA" id="ARBA00004196"/>
    </source>
</evidence>
<dbReference type="eggNOG" id="COG1858">
    <property type="taxonomic scope" value="Bacteria"/>
</dbReference>
<dbReference type="InterPro" id="IPR051395">
    <property type="entry name" value="Cytochrome_c_Peroxidase/MauG"/>
</dbReference>
<comment type="caution">
    <text evidence="8">The sequence shown here is derived from an EMBL/GenBank/DDBJ whole genome shotgun (WGS) entry which is preliminary data.</text>
</comment>
<feature type="domain" description="Cytochrome c" evidence="7">
    <location>
        <begin position="279"/>
        <end position="419"/>
    </location>
</feature>
<evidence type="ECO:0000259" key="7">
    <source>
        <dbReference type="PROSITE" id="PS51007"/>
    </source>
</evidence>
<sequence length="452" mass="48591">MTITKFSTWAILLVLLPLTWGCIKQENPHPTTLDQELENTLKNVSNGQGKAFFTLPDSDELAKIPQDPKNPLTLAKVKLGQMLFHETALAIKPKKEVGVNTYSCSSCHHAGAGFQAGVKQGIGEGGTGYGSNGEGRTKHTDYPGDMIDVQPLRSPSAMNSAYQQVMLWNGQFGATGLNAGTQANWTVGTPIATNHLGYEGVEIQAIAGLTVHRMEVNTAVLFPMGYKALFDEAFPNVPEAQRYTNETAGLAIAAFERTILASEAPFQKWLKGDLAAMSNAQKSGAILFFGKANCGSCHTGPALSSMSFHALGMNDFSGAGVFGLTPTQITDAGKGRGGFTKQPSDMYKFKVPQLYNLSNSPFYGHGGSFTSIKEVVAYKNKAVAQNLQVPHSQLASEFKALDLSETELDQVVAFLQKGLYDANLKRYEPARLLSGNCFPNADAQSKTDKGCN</sequence>
<comment type="subcellular location">
    <subcellularLocation>
        <location evidence="1">Cell envelope</location>
    </subcellularLocation>
</comment>
<evidence type="ECO:0000256" key="5">
    <source>
        <dbReference type="ARBA" id="ARBA00023004"/>
    </source>
</evidence>
<dbReference type="OrthoDB" id="9805202at2"/>
<dbReference type="EMBL" id="AAWS01000002">
    <property type="protein sequence ID" value="EAY31723.1"/>
    <property type="molecule type" value="Genomic_DNA"/>
</dbReference>
<dbReference type="InterPro" id="IPR036909">
    <property type="entry name" value="Cyt_c-like_dom_sf"/>
</dbReference>
<keyword evidence="4" id="KW-0560">Oxidoreductase</keyword>
<dbReference type="Pfam" id="PF03150">
    <property type="entry name" value="CCP_MauG"/>
    <property type="match status" value="1"/>
</dbReference>
<keyword evidence="2 6" id="KW-0349">Heme</keyword>
<dbReference type="AlphaFoldDB" id="A1ZDI4"/>